<dbReference type="Proteomes" id="UP000727407">
    <property type="component" value="Unassembled WGS sequence"/>
</dbReference>
<evidence type="ECO:0000313" key="2">
    <source>
        <dbReference type="Proteomes" id="UP000727407"/>
    </source>
</evidence>
<evidence type="ECO:0000313" key="1">
    <source>
        <dbReference type="EMBL" id="KAF5910219.1"/>
    </source>
</evidence>
<accession>A0A8J4XHF0</accession>
<keyword evidence="2" id="KW-1185">Reference proteome</keyword>
<proteinExistence type="predicted"/>
<name>A0A8J4XHF0_CLAMG</name>
<gene>
    <name evidence="1" type="ORF">DAT39_000199</name>
</gene>
<sequence length="52" mass="5799">LLNVRHVHLLMIFCAKLWPEPSRRMNDSLGPHTGPYAHQQALNMHALPGATG</sequence>
<organism evidence="1 2">
    <name type="scientific">Clarias magur</name>
    <name type="common">Asian catfish</name>
    <name type="synonym">Macropteronotus magur</name>
    <dbReference type="NCBI Taxonomy" id="1594786"/>
    <lineage>
        <taxon>Eukaryota</taxon>
        <taxon>Metazoa</taxon>
        <taxon>Chordata</taxon>
        <taxon>Craniata</taxon>
        <taxon>Vertebrata</taxon>
        <taxon>Euteleostomi</taxon>
        <taxon>Actinopterygii</taxon>
        <taxon>Neopterygii</taxon>
        <taxon>Teleostei</taxon>
        <taxon>Ostariophysi</taxon>
        <taxon>Siluriformes</taxon>
        <taxon>Clariidae</taxon>
        <taxon>Clarias</taxon>
    </lineage>
</organism>
<comment type="caution">
    <text evidence="1">The sequence shown here is derived from an EMBL/GenBank/DDBJ whole genome shotgun (WGS) entry which is preliminary data.</text>
</comment>
<protein>
    <submittedName>
        <fullName evidence="1">Uncharacterized protein</fullName>
    </submittedName>
</protein>
<feature type="non-terminal residue" evidence="1">
    <location>
        <position position="1"/>
    </location>
</feature>
<dbReference type="EMBL" id="QNUK01000001">
    <property type="protein sequence ID" value="KAF5910219.1"/>
    <property type="molecule type" value="Genomic_DNA"/>
</dbReference>
<feature type="non-terminal residue" evidence="1">
    <location>
        <position position="52"/>
    </location>
</feature>
<dbReference type="AlphaFoldDB" id="A0A8J4XHF0"/>
<reference evidence="1" key="1">
    <citation type="submission" date="2020-07" db="EMBL/GenBank/DDBJ databases">
        <title>Clarias magur genome sequencing, assembly and annotation.</title>
        <authorList>
            <person name="Kushwaha B."/>
            <person name="Kumar R."/>
            <person name="Das P."/>
            <person name="Joshi C.G."/>
            <person name="Kumar D."/>
            <person name="Nagpure N.S."/>
            <person name="Pandey M."/>
            <person name="Agarwal S."/>
            <person name="Srivastava S."/>
            <person name="Singh M."/>
            <person name="Sahoo L."/>
            <person name="Jayasankar P."/>
            <person name="Meher P.K."/>
            <person name="Koringa P.G."/>
            <person name="Iquebal M.A."/>
            <person name="Das S.P."/>
            <person name="Bit A."/>
            <person name="Patnaik S."/>
            <person name="Patel N."/>
            <person name="Shah T.M."/>
            <person name="Hinsu A."/>
            <person name="Jena J.K."/>
        </authorList>
    </citation>
    <scope>NUCLEOTIDE SEQUENCE</scope>
    <source>
        <strain evidence="1">CIFAMagur01</strain>
        <tissue evidence="1">Testis</tissue>
    </source>
</reference>